<reference evidence="5 6" key="1">
    <citation type="submission" date="2019-11" db="EMBL/GenBank/DDBJ databases">
        <title>Gordonia sp. nov., a novel actinobacterium isolated from mangrove soil in Hainan.</title>
        <authorList>
            <person name="Huang X."/>
            <person name="Xie Y."/>
            <person name="Chu X."/>
            <person name="Xiao K."/>
        </authorList>
    </citation>
    <scope>NUCLEOTIDE SEQUENCE [LARGE SCALE GENOMIC DNA]</scope>
    <source>
        <strain evidence="5 6">HNM0687</strain>
    </source>
</reference>
<keyword evidence="2" id="KW-0560">Oxidoreductase</keyword>
<keyword evidence="6" id="KW-1185">Reference proteome</keyword>
<dbReference type="SUPFAM" id="SSF51905">
    <property type="entry name" value="FAD/NAD(P)-binding domain"/>
    <property type="match status" value="1"/>
</dbReference>
<evidence type="ECO:0000256" key="3">
    <source>
        <dbReference type="ARBA" id="ARBA00048132"/>
    </source>
</evidence>
<evidence type="ECO:0000256" key="1">
    <source>
        <dbReference type="ARBA" id="ARBA00022630"/>
    </source>
</evidence>
<comment type="caution">
    <text evidence="5">The sequence shown here is derived from an EMBL/GenBank/DDBJ whole genome shotgun (WGS) entry which is preliminary data.</text>
</comment>
<dbReference type="Pfam" id="PF07992">
    <property type="entry name" value="Pyr_redox_2"/>
    <property type="match status" value="1"/>
</dbReference>
<dbReference type="PRINTS" id="PR00368">
    <property type="entry name" value="FADPNR"/>
</dbReference>
<dbReference type="InterPro" id="IPR050097">
    <property type="entry name" value="Ferredoxin-NADP_redctase_2"/>
</dbReference>
<evidence type="ECO:0000259" key="4">
    <source>
        <dbReference type="Pfam" id="PF07992"/>
    </source>
</evidence>
<dbReference type="AlphaFoldDB" id="A0A6L7GVF1"/>
<dbReference type="Proteomes" id="UP000475545">
    <property type="component" value="Unassembled WGS sequence"/>
</dbReference>
<organism evidence="5 6">
    <name type="scientific">Gordonia mangrovi</name>
    <dbReference type="NCBI Taxonomy" id="2665643"/>
    <lineage>
        <taxon>Bacteria</taxon>
        <taxon>Bacillati</taxon>
        <taxon>Actinomycetota</taxon>
        <taxon>Actinomycetes</taxon>
        <taxon>Mycobacteriales</taxon>
        <taxon>Gordoniaceae</taxon>
        <taxon>Gordonia</taxon>
    </lineage>
</organism>
<dbReference type="EMBL" id="WMBR01000007">
    <property type="protein sequence ID" value="MXP23949.1"/>
    <property type="molecule type" value="Genomic_DNA"/>
</dbReference>
<feature type="domain" description="FAD/NAD(P)-binding" evidence="4">
    <location>
        <begin position="6"/>
        <end position="288"/>
    </location>
</feature>
<dbReference type="GO" id="GO:0004791">
    <property type="term" value="F:thioredoxin-disulfide reductase (NADPH) activity"/>
    <property type="evidence" value="ECO:0007669"/>
    <property type="project" value="UniProtKB-EC"/>
</dbReference>
<sequence>MSTTIFDVAIVGGGPAGLSAAVTLGRSLRSVVVIDAGEPRNAPADGAHNVLGHEGIAPTALLAAGRAEAAGYGVEFRSGTVIDAARSPDDGRFTLTSADGTTISARRVLLAAGLVDELPDVAGVAELWGSSVLHCPYCHGFEVRGRRIGVLGTGPMSVHQTLLFRQLSDDVTLFTHTMGEIDAAEREQLSALDVNIVDGVVDHLAIADGTLSGAVLADGTSVGRDALVIAPRFVVRSALYTALGGTLADHPMGGQFVPTGPMGATDVPGVWAAGNIADLAATVAVSMGAGVSAGAAINMDLITEDTRRAVEARRSDISA</sequence>
<comment type="catalytic activity">
    <reaction evidence="3">
        <text>[thioredoxin]-dithiol + NADP(+) = [thioredoxin]-disulfide + NADPH + H(+)</text>
        <dbReference type="Rhea" id="RHEA:20345"/>
        <dbReference type="Rhea" id="RHEA-COMP:10698"/>
        <dbReference type="Rhea" id="RHEA-COMP:10700"/>
        <dbReference type="ChEBI" id="CHEBI:15378"/>
        <dbReference type="ChEBI" id="CHEBI:29950"/>
        <dbReference type="ChEBI" id="CHEBI:50058"/>
        <dbReference type="ChEBI" id="CHEBI:57783"/>
        <dbReference type="ChEBI" id="CHEBI:58349"/>
        <dbReference type="EC" id="1.8.1.9"/>
    </reaction>
</comment>
<name>A0A6L7GVF1_9ACTN</name>
<protein>
    <submittedName>
        <fullName evidence="5">Thioredoxin reductase</fullName>
    </submittedName>
</protein>
<accession>A0A6L7GVF1</accession>
<dbReference type="PANTHER" id="PTHR48105">
    <property type="entry name" value="THIOREDOXIN REDUCTASE 1-RELATED-RELATED"/>
    <property type="match status" value="1"/>
</dbReference>
<dbReference type="InterPro" id="IPR036188">
    <property type="entry name" value="FAD/NAD-bd_sf"/>
</dbReference>
<dbReference type="RefSeq" id="WP_160904134.1">
    <property type="nucleotide sequence ID" value="NZ_CP102850.1"/>
</dbReference>
<proteinExistence type="predicted"/>
<evidence type="ECO:0000313" key="6">
    <source>
        <dbReference type="Proteomes" id="UP000475545"/>
    </source>
</evidence>
<dbReference type="Gene3D" id="3.50.50.60">
    <property type="entry name" value="FAD/NAD(P)-binding domain"/>
    <property type="match status" value="2"/>
</dbReference>
<evidence type="ECO:0000313" key="5">
    <source>
        <dbReference type="EMBL" id="MXP23949.1"/>
    </source>
</evidence>
<evidence type="ECO:0000256" key="2">
    <source>
        <dbReference type="ARBA" id="ARBA00023002"/>
    </source>
</evidence>
<keyword evidence="1" id="KW-0285">Flavoprotein</keyword>
<dbReference type="PRINTS" id="PR00469">
    <property type="entry name" value="PNDRDTASEII"/>
</dbReference>
<gene>
    <name evidence="5" type="ORF">GIY30_21655</name>
</gene>
<dbReference type="InterPro" id="IPR023753">
    <property type="entry name" value="FAD/NAD-binding_dom"/>
</dbReference>